<dbReference type="Ensembl" id="ENSCJAT00000064608.4">
    <property type="protein sequence ID" value="ENSCJAP00000068590.2"/>
    <property type="gene ID" value="ENSCJAG00000047462.3"/>
</dbReference>
<dbReference type="GeneTree" id="ENSGT01150000286943"/>
<keyword evidence="1" id="KW-0812">Transmembrane</keyword>
<keyword evidence="1" id="KW-0472">Membrane</keyword>
<reference evidence="2" key="3">
    <citation type="submission" date="2025-09" db="UniProtKB">
        <authorList>
            <consortium name="Ensembl"/>
        </authorList>
    </citation>
    <scope>IDENTIFICATION</scope>
</reference>
<accession>A0A5F4VST1</accession>
<reference evidence="2" key="1">
    <citation type="submission" date="2009-03" db="EMBL/GenBank/DDBJ databases">
        <authorList>
            <person name="Warren W."/>
            <person name="Ye L."/>
            <person name="Minx P."/>
            <person name="Worley K."/>
            <person name="Gibbs R."/>
            <person name="Wilson R.K."/>
        </authorList>
    </citation>
    <scope>NUCLEOTIDE SEQUENCE [LARGE SCALE GENOMIC DNA]</scope>
</reference>
<dbReference type="InParanoid" id="A0A5F4VST1"/>
<organism evidence="2 3">
    <name type="scientific">Callithrix jacchus</name>
    <name type="common">White-tufted-ear marmoset</name>
    <name type="synonym">Simia Jacchus</name>
    <dbReference type="NCBI Taxonomy" id="9483"/>
    <lineage>
        <taxon>Eukaryota</taxon>
        <taxon>Metazoa</taxon>
        <taxon>Chordata</taxon>
        <taxon>Craniata</taxon>
        <taxon>Vertebrata</taxon>
        <taxon>Euteleostomi</taxon>
        <taxon>Mammalia</taxon>
        <taxon>Eutheria</taxon>
        <taxon>Euarchontoglires</taxon>
        <taxon>Primates</taxon>
        <taxon>Haplorrhini</taxon>
        <taxon>Platyrrhini</taxon>
        <taxon>Cebidae</taxon>
        <taxon>Callitrichinae</taxon>
        <taxon>Callithrix</taxon>
        <taxon>Callithrix</taxon>
    </lineage>
</organism>
<keyword evidence="3" id="KW-1185">Reference proteome</keyword>
<proteinExistence type="predicted"/>
<reference evidence="2" key="2">
    <citation type="submission" date="2025-08" db="UniProtKB">
        <authorList>
            <consortium name="Ensembl"/>
        </authorList>
    </citation>
    <scope>IDENTIFICATION</scope>
</reference>
<protein>
    <submittedName>
        <fullName evidence="2">Uncharacterized protein</fullName>
    </submittedName>
</protein>
<dbReference type="OMA" id="RPCEYLS"/>
<feature type="transmembrane region" description="Helical" evidence="1">
    <location>
        <begin position="6"/>
        <end position="26"/>
    </location>
</feature>
<dbReference type="AlphaFoldDB" id="A0A5F4VST1"/>
<evidence type="ECO:0000313" key="3">
    <source>
        <dbReference type="Proteomes" id="UP000008225"/>
    </source>
</evidence>
<keyword evidence="1" id="KW-1133">Transmembrane helix</keyword>
<dbReference type="PANTHER" id="PTHR12138:SF152">
    <property type="entry name" value="C2H2-TYPE DOMAIN-CONTAINING PROTEIN"/>
    <property type="match status" value="1"/>
</dbReference>
<evidence type="ECO:0000313" key="2">
    <source>
        <dbReference type="Ensembl" id="ENSCJAP00000068590.2"/>
    </source>
</evidence>
<sequence length="136" mass="15040">KGPAKLVPPFYLLFFFLFLRWSLALLPRPECSGTISAHCNLCLPGSSDSPASVSRVAEIIGSHHHAWPIFFVFLVGTRFHCIGQAGRELLTSNDPSTSASQNARITGVSHCTWSKKLKIILNNPWSDSLRPCEYLS</sequence>
<dbReference type="Proteomes" id="UP000008225">
    <property type="component" value="Chromosome 14"/>
</dbReference>
<evidence type="ECO:0000256" key="1">
    <source>
        <dbReference type="SAM" id="Phobius"/>
    </source>
</evidence>
<dbReference type="PANTHER" id="PTHR12138">
    <property type="entry name" value="PRIMATE-EXPANDED PROTEIN FAMILY"/>
    <property type="match status" value="1"/>
</dbReference>
<dbReference type="PRINTS" id="PR02045">
    <property type="entry name" value="F138DOMAIN"/>
</dbReference>
<name>A0A5F4VST1_CALJA</name>